<dbReference type="InterPro" id="IPR036465">
    <property type="entry name" value="vWFA_dom_sf"/>
</dbReference>
<feature type="region of interest" description="Disordered" evidence="1">
    <location>
        <begin position="122"/>
        <end position="171"/>
    </location>
</feature>
<keyword evidence="3" id="KW-1185">Reference proteome</keyword>
<dbReference type="SMART" id="SM00327">
    <property type="entry name" value="VWA"/>
    <property type="match status" value="5"/>
</dbReference>
<feature type="region of interest" description="Disordered" evidence="1">
    <location>
        <begin position="1318"/>
        <end position="1342"/>
    </location>
</feature>
<dbReference type="Gene3D" id="3.40.50.410">
    <property type="entry name" value="von Willebrand factor, type A domain"/>
    <property type="match status" value="8"/>
</dbReference>
<feature type="domain" description="VWFA" evidence="2">
    <location>
        <begin position="851"/>
        <end position="963"/>
    </location>
</feature>
<feature type="domain" description="VWFA" evidence="2">
    <location>
        <begin position="668"/>
        <end position="857"/>
    </location>
</feature>
<feature type="domain" description="VWFA" evidence="2">
    <location>
        <begin position="1382"/>
        <end position="1559"/>
    </location>
</feature>
<feature type="compositionally biased region" description="Basic and acidic residues" evidence="1">
    <location>
        <begin position="122"/>
        <end position="156"/>
    </location>
</feature>
<protein>
    <submittedName>
        <fullName evidence="4">VWFA domain-containing protein</fullName>
    </submittedName>
</protein>
<proteinExistence type="predicted"/>
<dbReference type="CDD" id="cd00198">
    <property type="entry name" value="vWFA"/>
    <property type="match status" value="1"/>
</dbReference>
<dbReference type="SUPFAM" id="SSF53300">
    <property type="entry name" value="vWA-like"/>
    <property type="match status" value="8"/>
</dbReference>
<dbReference type="InterPro" id="IPR002035">
    <property type="entry name" value="VWF_A"/>
</dbReference>
<feature type="domain" description="VWFA" evidence="2">
    <location>
        <begin position="180"/>
        <end position="363"/>
    </location>
</feature>
<feature type="domain" description="VWFA" evidence="2">
    <location>
        <begin position="413"/>
        <end position="602"/>
    </location>
</feature>
<reference evidence="4" key="1">
    <citation type="submission" date="2022-11" db="UniProtKB">
        <authorList>
            <consortium name="WormBaseParasite"/>
        </authorList>
    </citation>
    <scope>IDENTIFICATION</scope>
</reference>
<dbReference type="Proteomes" id="UP000887561">
    <property type="component" value="Unplaced"/>
</dbReference>
<dbReference type="Pfam" id="PF00092">
    <property type="entry name" value="VWA"/>
    <property type="match status" value="6"/>
</dbReference>
<dbReference type="PANTHER" id="PTHR24020">
    <property type="entry name" value="COLLAGEN ALPHA"/>
    <property type="match status" value="1"/>
</dbReference>
<feature type="compositionally biased region" description="Polar residues" evidence="1">
    <location>
        <begin position="157"/>
        <end position="171"/>
    </location>
</feature>
<evidence type="ECO:0000313" key="3">
    <source>
        <dbReference type="Proteomes" id="UP000887561"/>
    </source>
</evidence>
<evidence type="ECO:0000259" key="2">
    <source>
        <dbReference type="PROSITE" id="PS50234"/>
    </source>
</evidence>
<sequence length="1562" mass="175819">MIFASEPKLVLTLKESVTVDNKEIIERLNDIKFTGSNTRIADAVELALSEFEMGGRRDSNKILILISDGHGQEFWSRAQAVGRKLQQTPSLLSFAVSASQDSNFPELMLYIGNNKRIFVGKSHKENNLERRQKDEPLENENEHNLKDNERHEEKQKMTNNKNSLQISTSTPSLLDDCPTDLLFVIDSFNAVDGISSPFEKQLALAVQLVGRLPSTDVDLGRIRLAALSFGREPRLEARWSEHLGKLEFQRRLRSILPTKVQSSFASAVNLTLQEINIQRRQSARLLMFILWSGSNGRNTAEELSKSFKPFNNLSKSELFAVAVTPSAQLTRLKTLVGDQWHVFIDARAKQFVEQVSKILLECVLPPSGRHESKGDLLDSHEPINSVERVEHLQLAAKALQKESPLHCENDPIDLIILLNADTNQTSAEQFDDFKRAAKDTIRQAPPEQFQQRIRVTIWSGNPLQKQEPLTLDDALFAIDRIDWPTNDEQILENKFTNKSLTEVLGYALTETFKFGRGDEARSDIVLLTDGYSSERNGNNKKLQKALESQTTAIFGLNFGNLKFNENIQNQISISNTFSSKPSFLRLFNARGQGQMAKFVDEFQRRIIRCRDEMKIRRADSVLINKNNFGGIKRQRDLRFRNENNDGKISQIQRDSPQPLNNNFDCKSDLIFVIDTSQSVEEEFREQLDLVLELISRLPNKNFENGNIQIGAVSFHRNSLLHFSIGEIKEKNKIFEAISNIQHTGGSTSAVSGINLALEQIEKRRRSDARQIIVLVSDGNSQDPWGDVVATAGRLQVSGIEVFAVTVSHDHFFRELELLAGNEMNKRLSISLIIFNKKAILQFPFVIGRKQNDILKEIESIEHTGGPTSLVAASETALEEISRGHRSNARLIIILITDGHSQDEWSKVQIASQKLRNTANELYAISFSDNFAQNELLEYIKNPKRIYTDRGSDELFLKEVGQSVVGCLGREGESLTEINTDNNLIKPAKALAGIVQKTRILELNEEENDDRFERDEEIIILDASSSRESVFEHQRELALSLIEKLPISVDDTHVAIGINSFTNVPMVRKAIEDISYRGGSTLTSKAVELAVQDLEKGRRDDALQVPNLDDSNTCQKAKLDLIVVLDNTDISSRGNDPKLSSNRYLLLDVLGSLPLSHRVRLAVISIGEQHQELYFSEVQDRESIFKKIERIRPISIRPNYSKAVETAINYYNGAGRRPESNGLILIVGDGKNDLEGPEERKRVGELIKRTPGLSCHAVDSSKEVDEQTLSAFTGSVERIYPYDRNAEFAHFLLAKALECQPSESQLNSSSNFFVAGSEEQIEKSKDDEEMEEEPFERRETKNNSSKRILIEEKKIIEEVDDKEEKNQRQKDIVAVLPPGCLIDLILLIDSSGSVEQAFEQEKRLAADIIRKLRLGPKNAHVALIKFAAADKVRTIQSFLSPQSQERLLYLLNDIPFSDGITAIHSALRQAIAEYTIERGARPSVAIPIAVVITDGFGQHDFSVESIELHKLIPNIFAVAVNNNETMAVARDELAKISGDPNKVFTDKSIGEFHKILGEQLRGC</sequence>
<dbReference type="PROSITE" id="PS50234">
    <property type="entry name" value="VWFA"/>
    <property type="match status" value="7"/>
</dbReference>
<dbReference type="WBParaSite" id="scaffold7036_cov292.g11573">
    <property type="protein sequence ID" value="scaffold7036_cov292.g11573"/>
    <property type="gene ID" value="scaffold7036_cov292.g11573"/>
</dbReference>
<organism evidence="3 4">
    <name type="scientific">Meloidogyne javanica</name>
    <name type="common">Root-knot nematode worm</name>
    <dbReference type="NCBI Taxonomy" id="6303"/>
    <lineage>
        <taxon>Eukaryota</taxon>
        <taxon>Metazoa</taxon>
        <taxon>Ecdysozoa</taxon>
        <taxon>Nematoda</taxon>
        <taxon>Chromadorea</taxon>
        <taxon>Rhabditida</taxon>
        <taxon>Tylenchina</taxon>
        <taxon>Tylenchomorpha</taxon>
        <taxon>Tylenchoidea</taxon>
        <taxon>Meloidogynidae</taxon>
        <taxon>Meloidogyninae</taxon>
        <taxon>Meloidogyne</taxon>
        <taxon>Meloidogyne incognita group</taxon>
    </lineage>
</organism>
<feature type="domain" description="VWFA" evidence="2">
    <location>
        <begin position="1119"/>
        <end position="1296"/>
    </location>
</feature>
<accession>A0A915N109</accession>
<dbReference type="PANTHER" id="PTHR24020:SF84">
    <property type="entry name" value="VWFA DOMAIN-CONTAINING PROTEIN"/>
    <property type="match status" value="1"/>
</dbReference>
<evidence type="ECO:0000256" key="1">
    <source>
        <dbReference type="SAM" id="MobiDB-lite"/>
    </source>
</evidence>
<evidence type="ECO:0000313" key="4">
    <source>
        <dbReference type="WBParaSite" id="scaffold7036_cov292.g11573"/>
    </source>
</evidence>
<dbReference type="CDD" id="cd01450">
    <property type="entry name" value="vWFA_subfamily_ECM"/>
    <property type="match status" value="1"/>
</dbReference>
<name>A0A915N109_MELJA</name>
<feature type="domain" description="VWFA" evidence="2">
    <location>
        <begin position="1"/>
        <end position="137"/>
    </location>
</feature>
<dbReference type="InterPro" id="IPR050525">
    <property type="entry name" value="ECM_Assembly_Org"/>
</dbReference>